<keyword evidence="2" id="KW-1185">Reference proteome</keyword>
<comment type="caution">
    <text evidence="1">The sequence shown here is derived from an EMBL/GenBank/DDBJ whole genome shotgun (WGS) entry which is preliminary data.</text>
</comment>
<gene>
    <name evidence="1" type="ORF">F5144DRAFT_493953</name>
</gene>
<dbReference type="EMBL" id="JAGIZQ010000005">
    <property type="protein sequence ID" value="KAH6627745.1"/>
    <property type="molecule type" value="Genomic_DNA"/>
</dbReference>
<organism evidence="1 2">
    <name type="scientific">Chaetomium tenue</name>
    <dbReference type="NCBI Taxonomy" id="1854479"/>
    <lineage>
        <taxon>Eukaryota</taxon>
        <taxon>Fungi</taxon>
        <taxon>Dikarya</taxon>
        <taxon>Ascomycota</taxon>
        <taxon>Pezizomycotina</taxon>
        <taxon>Sordariomycetes</taxon>
        <taxon>Sordariomycetidae</taxon>
        <taxon>Sordariales</taxon>
        <taxon>Chaetomiaceae</taxon>
        <taxon>Chaetomium</taxon>
    </lineage>
</organism>
<dbReference type="Proteomes" id="UP000724584">
    <property type="component" value="Unassembled WGS sequence"/>
</dbReference>
<name>A0ACB7P3H3_9PEZI</name>
<evidence type="ECO:0000313" key="1">
    <source>
        <dbReference type="EMBL" id="KAH6627745.1"/>
    </source>
</evidence>
<reference evidence="1 2" key="1">
    <citation type="journal article" date="2021" name="Nat. Commun.">
        <title>Genetic determinants of endophytism in the Arabidopsis root mycobiome.</title>
        <authorList>
            <person name="Mesny F."/>
            <person name="Miyauchi S."/>
            <person name="Thiergart T."/>
            <person name="Pickel B."/>
            <person name="Atanasova L."/>
            <person name="Karlsson M."/>
            <person name="Huettel B."/>
            <person name="Barry K.W."/>
            <person name="Haridas S."/>
            <person name="Chen C."/>
            <person name="Bauer D."/>
            <person name="Andreopoulos W."/>
            <person name="Pangilinan J."/>
            <person name="LaButti K."/>
            <person name="Riley R."/>
            <person name="Lipzen A."/>
            <person name="Clum A."/>
            <person name="Drula E."/>
            <person name="Henrissat B."/>
            <person name="Kohler A."/>
            <person name="Grigoriev I.V."/>
            <person name="Martin F.M."/>
            <person name="Hacquard S."/>
        </authorList>
    </citation>
    <scope>NUCLEOTIDE SEQUENCE [LARGE SCALE GENOMIC DNA]</scope>
    <source>
        <strain evidence="1 2">MPI-SDFR-AT-0079</strain>
    </source>
</reference>
<accession>A0ACB7P3H3</accession>
<evidence type="ECO:0000313" key="2">
    <source>
        <dbReference type="Proteomes" id="UP000724584"/>
    </source>
</evidence>
<proteinExistence type="predicted"/>
<protein>
    <submittedName>
        <fullName evidence="1">Uncharacterized protein</fullName>
    </submittedName>
</protein>
<sequence>MYPEDARIRNISMSQLPHISREGGNVSPTTEPIGVMSPSYFPNRLAHHHRAVPPQANFGVEVLLELSDSVRESLAKQGHFGPNADVMSFFMELAVLEETDGVPTLDFQTIKLARLDKLVADLTQCGEMPFTLAPRFIHDTVTAEKLERMWRKRLKYDYLMIDDIRANDLAIKWRLKEGLPADRDTASGSTIGSKPEPISSPKKVTTFKPGGWKLLRYNERRNRTTGDFHLEVDLEKLPGQPEMSELMKIPRPSHLDDWDLYKRVKVQIALETEYRNHKNQNREDWTPLDKP</sequence>